<protein>
    <recommendedName>
        <fullName evidence="3">SnoaL-like domain-containing protein</fullName>
    </recommendedName>
</protein>
<organism evidence="1 2">
    <name type="scientific">Phialocephala subalpina</name>
    <dbReference type="NCBI Taxonomy" id="576137"/>
    <lineage>
        <taxon>Eukaryota</taxon>
        <taxon>Fungi</taxon>
        <taxon>Dikarya</taxon>
        <taxon>Ascomycota</taxon>
        <taxon>Pezizomycotina</taxon>
        <taxon>Leotiomycetes</taxon>
        <taxon>Helotiales</taxon>
        <taxon>Mollisiaceae</taxon>
        <taxon>Phialocephala</taxon>
        <taxon>Phialocephala fortinii species complex</taxon>
    </lineage>
</organism>
<dbReference type="PANTHER" id="PTHR39401:SF1">
    <property type="entry name" value="SNOAL-LIKE DOMAIN-CONTAINING PROTEIN"/>
    <property type="match status" value="1"/>
</dbReference>
<sequence>MSLLLKQAPSFILPLTRQQSANSIQTINLRIRTHPFSRPILLTTQNKPRFRMSHTYTSEYPAGLKVESGIKEFFEEFYKISDTGTEEAHERYADSWVQGGTIVMASKVGKGRDEILGIRKGMWEKVASRLHSPLKIFPFGENANEVMLYGTVAYVLKDGRKANVEWGARANLVKDDGKWKFKYYQVYLDTAAMANAK</sequence>
<proteinExistence type="predicted"/>
<evidence type="ECO:0000313" key="2">
    <source>
        <dbReference type="Proteomes" id="UP000184330"/>
    </source>
</evidence>
<accession>A0A1L7WNN8</accession>
<dbReference type="OrthoDB" id="3468019at2759"/>
<dbReference type="Gene3D" id="3.10.450.50">
    <property type="match status" value="1"/>
</dbReference>
<reference evidence="1 2" key="1">
    <citation type="submission" date="2016-03" db="EMBL/GenBank/DDBJ databases">
        <authorList>
            <person name="Ploux O."/>
        </authorList>
    </citation>
    <scope>NUCLEOTIDE SEQUENCE [LARGE SCALE GENOMIC DNA]</scope>
    <source>
        <strain evidence="1 2">UAMH 11012</strain>
    </source>
</reference>
<evidence type="ECO:0000313" key="1">
    <source>
        <dbReference type="EMBL" id="CZR54380.1"/>
    </source>
</evidence>
<keyword evidence="2" id="KW-1185">Reference proteome</keyword>
<dbReference type="PANTHER" id="PTHR39401">
    <property type="entry name" value="SNOAL-LIKE DOMAIN-CONTAINING PROTEIN"/>
    <property type="match status" value="1"/>
</dbReference>
<name>A0A1L7WNN8_9HELO</name>
<dbReference type="SUPFAM" id="SSF54427">
    <property type="entry name" value="NTF2-like"/>
    <property type="match status" value="1"/>
</dbReference>
<gene>
    <name evidence="1" type="ORF">PAC_04264</name>
</gene>
<evidence type="ECO:0008006" key="3">
    <source>
        <dbReference type="Google" id="ProtNLM"/>
    </source>
</evidence>
<dbReference type="EMBL" id="FJOG01000005">
    <property type="protein sequence ID" value="CZR54380.1"/>
    <property type="molecule type" value="Genomic_DNA"/>
</dbReference>
<dbReference type="STRING" id="576137.A0A1L7WNN8"/>
<dbReference type="InterPro" id="IPR032710">
    <property type="entry name" value="NTF2-like_dom_sf"/>
</dbReference>
<dbReference type="Proteomes" id="UP000184330">
    <property type="component" value="Unassembled WGS sequence"/>
</dbReference>
<dbReference type="AlphaFoldDB" id="A0A1L7WNN8"/>